<gene>
    <name evidence="1" type="ORF">AMECASPLE_011083</name>
</gene>
<keyword evidence="2" id="KW-1185">Reference proteome</keyword>
<dbReference type="EMBL" id="JAHRIP010085298">
    <property type="protein sequence ID" value="MEQ2314339.1"/>
    <property type="molecule type" value="Genomic_DNA"/>
</dbReference>
<dbReference type="Proteomes" id="UP001469553">
    <property type="component" value="Unassembled WGS sequence"/>
</dbReference>
<comment type="caution">
    <text evidence="1">The sequence shown here is derived from an EMBL/GenBank/DDBJ whole genome shotgun (WGS) entry which is preliminary data.</text>
</comment>
<proteinExistence type="predicted"/>
<protein>
    <submittedName>
        <fullName evidence="1">Uncharacterized protein</fullName>
    </submittedName>
</protein>
<evidence type="ECO:0000313" key="1">
    <source>
        <dbReference type="EMBL" id="MEQ2314339.1"/>
    </source>
</evidence>
<evidence type="ECO:0000313" key="2">
    <source>
        <dbReference type="Proteomes" id="UP001469553"/>
    </source>
</evidence>
<accession>A0ABV1A703</accession>
<organism evidence="1 2">
    <name type="scientific">Ameca splendens</name>
    <dbReference type="NCBI Taxonomy" id="208324"/>
    <lineage>
        <taxon>Eukaryota</taxon>
        <taxon>Metazoa</taxon>
        <taxon>Chordata</taxon>
        <taxon>Craniata</taxon>
        <taxon>Vertebrata</taxon>
        <taxon>Euteleostomi</taxon>
        <taxon>Actinopterygii</taxon>
        <taxon>Neopterygii</taxon>
        <taxon>Teleostei</taxon>
        <taxon>Neoteleostei</taxon>
        <taxon>Acanthomorphata</taxon>
        <taxon>Ovalentaria</taxon>
        <taxon>Atherinomorphae</taxon>
        <taxon>Cyprinodontiformes</taxon>
        <taxon>Goodeidae</taxon>
        <taxon>Ameca</taxon>
    </lineage>
</organism>
<reference evidence="1 2" key="1">
    <citation type="submission" date="2021-06" db="EMBL/GenBank/DDBJ databases">
        <authorList>
            <person name="Palmer J.M."/>
        </authorList>
    </citation>
    <scope>NUCLEOTIDE SEQUENCE [LARGE SCALE GENOMIC DNA]</scope>
    <source>
        <strain evidence="1 2">AS_MEX2019</strain>
        <tissue evidence="1">Muscle</tissue>
    </source>
</reference>
<sequence length="111" mass="12438">MKNLVGGKHAQAAGVTKRIAKQSSLKHLEEDSEGVDCSRNRCIKIHHTWTLCPEPATTVTFLVLTNPEPQTLEHKKIHFVFHVEICIVGHMVLAWLPPTAQNKATLLNRLL</sequence>
<name>A0ABV1A703_9TELE</name>